<dbReference type="OrthoDB" id="9800454at2"/>
<dbReference type="PANTHER" id="PTHR43464">
    <property type="entry name" value="METHYLTRANSFERASE"/>
    <property type="match status" value="1"/>
</dbReference>
<evidence type="ECO:0000256" key="3">
    <source>
        <dbReference type="ARBA" id="ARBA00022691"/>
    </source>
</evidence>
<organism evidence="5 6">
    <name type="scientific">Cryobacterium psychrotolerans</name>
    <dbReference type="NCBI Taxonomy" id="386301"/>
    <lineage>
        <taxon>Bacteria</taxon>
        <taxon>Bacillati</taxon>
        <taxon>Actinomycetota</taxon>
        <taxon>Actinomycetes</taxon>
        <taxon>Micrococcales</taxon>
        <taxon>Microbacteriaceae</taxon>
        <taxon>Cryobacterium</taxon>
    </lineage>
</organism>
<dbReference type="SUPFAM" id="SSF53335">
    <property type="entry name" value="S-adenosyl-L-methionine-dependent methyltransferases"/>
    <property type="match status" value="1"/>
</dbReference>
<protein>
    <submittedName>
        <fullName evidence="5">2-polyprenyl-3-methyl-5-hydroxy-6-metoxy-1,4-benzoquinol methylase</fullName>
    </submittedName>
</protein>
<dbReference type="Proteomes" id="UP000198701">
    <property type="component" value="Unassembled WGS sequence"/>
</dbReference>
<dbReference type="EMBL" id="FNFU01000001">
    <property type="protein sequence ID" value="SDJ83168.1"/>
    <property type="molecule type" value="Genomic_DNA"/>
</dbReference>
<proteinExistence type="predicted"/>
<keyword evidence="2" id="KW-0808">Transferase</keyword>
<name>A0A1G8WXN8_9MICO</name>
<evidence type="ECO:0000256" key="2">
    <source>
        <dbReference type="ARBA" id="ARBA00022679"/>
    </source>
</evidence>
<accession>A0A1G8WXN8</accession>
<dbReference type="STRING" id="386301.SAMN05216282_10120"/>
<dbReference type="RefSeq" id="WP_092321062.1">
    <property type="nucleotide sequence ID" value="NZ_FNFU01000001.1"/>
</dbReference>
<dbReference type="CDD" id="cd02440">
    <property type="entry name" value="AdoMet_MTases"/>
    <property type="match status" value="1"/>
</dbReference>
<sequence>MGLSAPHVPARRARSLRVRASDAVEIMDDPGCDPERLARTYADFRIVNAFVSGWRGMYRRDIRPALSRTRPRTLLDIGSGGGDVARALARWAARDGLQLRVTAIDPDARAHAYATARPPLPGLSFRRALSSELVAEGARFDFVVSNHVLHHLGAAELGGLLVDSERLCAGRVLHSDIERSRSAYLGFGLATWPFFRGSFIRADGLTSIRRSFTAAELRSVLPAGWRVTRELPSRLVLHWEAPVSRSSGASGSRAGSGSQSSSSTVPVEIDGRAGQTRPERSSSATGSGPAHA</sequence>
<keyword evidence="6" id="KW-1185">Reference proteome</keyword>
<dbReference type="GO" id="GO:0032259">
    <property type="term" value="P:methylation"/>
    <property type="evidence" value="ECO:0007669"/>
    <property type="project" value="UniProtKB-KW"/>
</dbReference>
<dbReference type="NCBIfam" id="NF004851">
    <property type="entry name" value="PRK06202.1"/>
    <property type="match status" value="1"/>
</dbReference>
<keyword evidence="3" id="KW-0949">S-adenosyl-L-methionine</keyword>
<dbReference type="AlphaFoldDB" id="A0A1G8WXN8"/>
<evidence type="ECO:0000256" key="4">
    <source>
        <dbReference type="SAM" id="MobiDB-lite"/>
    </source>
</evidence>
<evidence type="ECO:0000256" key="1">
    <source>
        <dbReference type="ARBA" id="ARBA00022603"/>
    </source>
</evidence>
<evidence type="ECO:0000313" key="6">
    <source>
        <dbReference type="Proteomes" id="UP000198701"/>
    </source>
</evidence>
<evidence type="ECO:0000313" key="5">
    <source>
        <dbReference type="EMBL" id="SDJ83168.1"/>
    </source>
</evidence>
<dbReference type="InterPro" id="IPR029063">
    <property type="entry name" value="SAM-dependent_MTases_sf"/>
</dbReference>
<dbReference type="GO" id="GO:0008168">
    <property type="term" value="F:methyltransferase activity"/>
    <property type="evidence" value="ECO:0007669"/>
    <property type="project" value="UniProtKB-KW"/>
</dbReference>
<feature type="compositionally biased region" description="Low complexity" evidence="4">
    <location>
        <begin position="245"/>
        <end position="263"/>
    </location>
</feature>
<reference evidence="5 6" key="1">
    <citation type="submission" date="2016-10" db="EMBL/GenBank/DDBJ databases">
        <authorList>
            <person name="de Groot N.N."/>
        </authorList>
    </citation>
    <scope>NUCLEOTIDE SEQUENCE [LARGE SCALE GENOMIC DNA]</scope>
    <source>
        <strain evidence="5 6">CGMCC 1.5382</strain>
    </source>
</reference>
<keyword evidence="1 5" id="KW-0489">Methyltransferase</keyword>
<dbReference type="Gene3D" id="3.40.50.150">
    <property type="entry name" value="Vaccinia Virus protein VP39"/>
    <property type="match status" value="1"/>
</dbReference>
<dbReference type="PANTHER" id="PTHR43464:SF19">
    <property type="entry name" value="UBIQUINONE BIOSYNTHESIS O-METHYLTRANSFERASE, MITOCHONDRIAL"/>
    <property type="match status" value="1"/>
</dbReference>
<feature type="region of interest" description="Disordered" evidence="4">
    <location>
        <begin position="245"/>
        <end position="292"/>
    </location>
</feature>
<gene>
    <name evidence="5" type="ORF">SAMN05216282_10120</name>
</gene>
<dbReference type="Pfam" id="PF13489">
    <property type="entry name" value="Methyltransf_23"/>
    <property type="match status" value="1"/>
</dbReference>